<dbReference type="PaxDb" id="4113-PGSC0003DMT400085240"/>
<dbReference type="HOGENOM" id="CLU_1411019_0_0_1"/>
<dbReference type="InParanoid" id="M1D923"/>
<protein>
    <submittedName>
        <fullName evidence="2">NADH-ubiquinone oxidoreductase chain 4</fullName>
    </submittedName>
</protein>
<name>M1D923_SOLTU</name>
<dbReference type="AlphaFoldDB" id="M1D923"/>
<accession>M1D923</accession>
<dbReference type="EnsemblPlants" id="PGSC0003DMT400085240">
    <property type="protein sequence ID" value="PGSC0003DMT400085240"/>
    <property type="gene ID" value="PGSC0003DMG400034811"/>
</dbReference>
<evidence type="ECO:0000313" key="2">
    <source>
        <dbReference type="EnsemblPlants" id="PGSC0003DMT400085240"/>
    </source>
</evidence>
<proteinExistence type="predicted"/>
<reference evidence="3" key="1">
    <citation type="journal article" date="2011" name="Nature">
        <title>Genome sequence and analysis of the tuber crop potato.</title>
        <authorList>
            <consortium name="The Potato Genome Sequencing Consortium"/>
        </authorList>
    </citation>
    <scope>NUCLEOTIDE SEQUENCE [LARGE SCALE GENOMIC DNA]</scope>
    <source>
        <strain evidence="3">cv. DM1-3 516 R44</strain>
    </source>
</reference>
<reference evidence="2" key="2">
    <citation type="submission" date="2015-06" db="UniProtKB">
        <authorList>
            <consortium name="EnsemblPlants"/>
        </authorList>
    </citation>
    <scope>IDENTIFICATION</scope>
    <source>
        <strain evidence="2">DM1-3 516 R44</strain>
    </source>
</reference>
<keyword evidence="3" id="KW-1185">Reference proteome</keyword>
<dbReference type="Gramene" id="PGSC0003DMT400085240">
    <property type="protein sequence ID" value="PGSC0003DMT400085240"/>
    <property type="gene ID" value="PGSC0003DMG400034811"/>
</dbReference>
<evidence type="ECO:0000256" key="1">
    <source>
        <dbReference type="SAM" id="MobiDB-lite"/>
    </source>
</evidence>
<feature type="region of interest" description="Disordered" evidence="1">
    <location>
        <begin position="70"/>
        <end position="113"/>
    </location>
</feature>
<feature type="compositionally biased region" description="Acidic residues" evidence="1">
    <location>
        <begin position="79"/>
        <end position="94"/>
    </location>
</feature>
<sequence>MSRILHKIEEKLHIHHKHGDDVIHVTQNKPEEPHVINEESKVDKKEEVVDHKKRNMVKKIAGKIAKKMIHAHHRTPREEGEEGEEEEEEGEEIEEKLHIHHKHGDDDIHVTQNKPEEPHAINEEINVDKKEEVVDHQKRNMVKKIAGKIAKKLVHAHHRTPREEGEEEEEEGEEVEEGEGEGGCFGFELDFDF</sequence>
<feature type="compositionally biased region" description="Basic and acidic residues" evidence="1">
    <location>
        <begin position="103"/>
        <end position="113"/>
    </location>
</feature>
<dbReference type="Proteomes" id="UP000011115">
    <property type="component" value="Unassembled WGS sequence"/>
</dbReference>
<feature type="region of interest" description="Disordered" evidence="1">
    <location>
        <begin position="152"/>
        <end position="193"/>
    </location>
</feature>
<feature type="compositionally biased region" description="Acidic residues" evidence="1">
    <location>
        <begin position="164"/>
        <end position="180"/>
    </location>
</feature>
<organism evidence="2 3">
    <name type="scientific">Solanum tuberosum</name>
    <name type="common">Potato</name>
    <dbReference type="NCBI Taxonomy" id="4113"/>
    <lineage>
        <taxon>Eukaryota</taxon>
        <taxon>Viridiplantae</taxon>
        <taxon>Streptophyta</taxon>
        <taxon>Embryophyta</taxon>
        <taxon>Tracheophyta</taxon>
        <taxon>Spermatophyta</taxon>
        <taxon>Magnoliopsida</taxon>
        <taxon>eudicotyledons</taxon>
        <taxon>Gunneridae</taxon>
        <taxon>Pentapetalae</taxon>
        <taxon>asterids</taxon>
        <taxon>lamiids</taxon>
        <taxon>Solanales</taxon>
        <taxon>Solanaceae</taxon>
        <taxon>Solanoideae</taxon>
        <taxon>Solaneae</taxon>
        <taxon>Solanum</taxon>
    </lineage>
</organism>
<evidence type="ECO:0000313" key="3">
    <source>
        <dbReference type="Proteomes" id="UP000011115"/>
    </source>
</evidence>